<feature type="coiled-coil region" evidence="1">
    <location>
        <begin position="86"/>
        <end position="113"/>
    </location>
</feature>
<accession>A0ABP0BDQ4</accession>
<gene>
    <name evidence="4" type="ORF">SBRCBS47491_003270</name>
</gene>
<proteinExistence type="predicted"/>
<sequence>MAGVVRSTVAIDASITLSGQTIAQPRPTNILIHARQDDDNNNNAQIQQIQLQEQQDQQRNAASLSSISSSFSSRFTSLSSSASSTISQLQTSLQSAQQAMNTLQQSANDASRSASELSSSAASAMASVQSSAASVQSAMSSSLQASMLASASSAEQVLSISMSSVMVAAVASVSAAVVAEQAAAVAGLPPPPTATVTAAVNVPNVNGAAAQENQGSFLQASRQQNNVLGACTTPEVVLAFAGIVLGAVGLASLGCVVFLWYWKRRPATNKSSETAKSKNSRGSGSGSGLSGESRSSGGSLRQWRIRASTTKPQMNSSSSSGSSTKSTVPPLEVSLKEYKLPSYEPNLFGAKTSLAEPMPSPKSTTASPTKTKGPSTAVPAASAVQTAPAEGTAVSTDDRIFSAWSFTTAGGDNNNNNRSSNGNNNNKSTFFDASSPTTTISNNSARDIVAPLNIYQTQQQQRASRNFSRSSRAMGSMSFSKPRPTSSVYEPFGAYYGLDRISRMEEEWNRSQMQRAVTTTSNTNTSAVAKNNANYTTNYAYYTNSNSNSNNNKGSAQQKESPYSTRYTNKGSADSLAREYHDFVSQLAPVSQYGATPGVVAASSETTTVSASSSPTSRNRAQREPTVPPAGPLPGLPSGNSGFAIKPFIQGLI</sequence>
<feature type="compositionally biased region" description="Low complexity" evidence="2">
    <location>
        <begin position="541"/>
        <end position="552"/>
    </location>
</feature>
<feature type="compositionally biased region" description="Pro residues" evidence="2">
    <location>
        <begin position="626"/>
        <end position="635"/>
    </location>
</feature>
<evidence type="ECO:0000256" key="1">
    <source>
        <dbReference type="SAM" id="Coils"/>
    </source>
</evidence>
<feature type="transmembrane region" description="Helical" evidence="3">
    <location>
        <begin position="236"/>
        <end position="262"/>
    </location>
</feature>
<protein>
    <submittedName>
        <fullName evidence="4">Uncharacterized protein</fullName>
    </submittedName>
</protein>
<evidence type="ECO:0000256" key="3">
    <source>
        <dbReference type="SAM" id="Phobius"/>
    </source>
</evidence>
<keyword evidence="5" id="KW-1185">Reference proteome</keyword>
<dbReference type="EMBL" id="CAWUHC010000021">
    <property type="protein sequence ID" value="CAK7217732.1"/>
    <property type="molecule type" value="Genomic_DNA"/>
</dbReference>
<organism evidence="4 5">
    <name type="scientific">Sporothrix bragantina</name>
    <dbReference type="NCBI Taxonomy" id="671064"/>
    <lineage>
        <taxon>Eukaryota</taxon>
        <taxon>Fungi</taxon>
        <taxon>Dikarya</taxon>
        <taxon>Ascomycota</taxon>
        <taxon>Pezizomycotina</taxon>
        <taxon>Sordariomycetes</taxon>
        <taxon>Sordariomycetidae</taxon>
        <taxon>Ophiostomatales</taxon>
        <taxon>Ophiostomataceae</taxon>
        <taxon>Sporothrix</taxon>
    </lineage>
</organism>
<evidence type="ECO:0000313" key="4">
    <source>
        <dbReference type="EMBL" id="CAK7217732.1"/>
    </source>
</evidence>
<keyword evidence="1" id="KW-0175">Coiled coil</keyword>
<name>A0ABP0BDQ4_9PEZI</name>
<feature type="compositionally biased region" description="Low complexity" evidence="2">
    <location>
        <begin position="361"/>
        <end position="376"/>
    </location>
</feature>
<feature type="region of interest" description="Disordered" evidence="2">
    <location>
        <begin position="541"/>
        <end position="572"/>
    </location>
</feature>
<feature type="compositionally biased region" description="Low complexity" evidence="2">
    <location>
        <begin position="410"/>
        <end position="428"/>
    </location>
</feature>
<feature type="region of interest" description="Disordered" evidence="2">
    <location>
        <begin position="269"/>
        <end position="329"/>
    </location>
</feature>
<feature type="compositionally biased region" description="Low complexity" evidence="2">
    <location>
        <begin position="290"/>
        <end position="301"/>
    </location>
</feature>
<feature type="compositionally biased region" description="Polar residues" evidence="2">
    <location>
        <begin position="553"/>
        <end position="572"/>
    </location>
</feature>
<feature type="region of interest" description="Disordered" evidence="2">
    <location>
        <begin position="459"/>
        <end position="483"/>
    </location>
</feature>
<feature type="region of interest" description="Disordered" evidence="2">
    <location>
        <begin position="351"/>
        <end position="391"/>
    </location>
</feature>
<reference evidence="4 5" key="1">
    <citation type="submission" date="2024-01" db="EMBL/GenBank/DDBJ databases">
        <authorList>
            <person name="Allen C."/>
            <person name="Tagirdzhanova G."/>
        </authorList>
    </citation>
    <scope>NUCLEOTIDE SEQUENCE [LARGE SCALE GENOMIC DNA]</scope>
</reference>
<keyword evidence="3" id="KW-0812">Transmembrane</keyword>
<evidence type="ECO:0000313" key="5">
    <source>
        <dbReference type="Proteomes" id="UP001642406"/>
    </source>
</evidence>
<evidence type="ECO:0000256" key="2">
    <source>
        <dbReference type="SAM" id="MobiDB-lite"/>
    </source>
</evidence>
<feature type="compositionally biased region" description="Low complexity" evidence="2">
    <location>
        <begin position="316"/>
        <end position="327"/>
    </location>
</feature>
<feature type="region of interest" description="Disordered" evidence="2">
    <location>
        <begin position="604"/>
        <end position="640"/>
    </location>
</feature>
<keyword evidence="3" id="KW-1133">Transmembrane helix</keyword>
<comment type="caution">
    <text evidence="4">The sequence shown here is derived from an EMBL/GenBank/DDBJ whole genome shotgun (WGS) entry which is preliminary data.</text>
</comment>
<dbReference type="Proteomes" id="UP001642406">
    <property type="component" value="Unassembled WGS sequence"/>
</dbReference>
<keyword evidence="3" id="KW-0472">Membrane</keyword>
<feature type="region of interest" description="Disordered" evidence="2">
    <location>
        <begin position="408"/>
        <end position="434"/>
    </location>
</feature>
<feature type="compositionally biased region" description="Low complexity" evidence="2">
    <location>
        <begin position="604"/>
        <end position="617"/>
    </location>
</feature>
<feature type="compositionally biased region" description="Low complexity" evidence="2">
    <location>
        <begin position="459"/>
        <end position="472"/>
    </location>
</feature>